<dbReference type="EMBL" id="VITK01000002">
    <property type="protein sequence ID" value="TWB03553.1"/>
    <property type="molecule type" value="Genomic_DNA"/>
</dbReference>
<evidence type="ECO:0000313" key="2">
    <source>
        <dbReference type="Proteomes" id="UP000319949"/>
    </source>
</evidence>
<sequence>MSEVHSAIPRNGNIVIGPSLTNNALNSRWHDEQVQLHAFDLIAIGGEDLRQLPLEMRKTNLARLLRGRPEGMFIAPLESGATGPDLFRAASDLRLECIVSSAATAAISPAARVNGSRSRTTPIRP</sequence>
<comment type="caution">
    <text evidence="1">The sequence shown here is derived from an EMBL/GenBank/DDBJ whole genome shotgun (WGS) entry which is preliminary data.</text>
</comment>
<organism evidence="1 2">
    <name type="scientific">Bradyrhizobium stylosanthis</name>
    <dbReference type="NCBI Taxonomy" id="1803665"/>
    <lineage>
        <taxon>Bacteria</taxon>
        <taxon>Pseudomonadati</taxon>
        <taxon>Pseudomonadota</taxon>
        <taxon>Alphaproteobacteria</taxon>
        <taxon>Hyphomicrobiales</taxon>
        <taxon>Nitrobacteraceae</taxon>
        <taxon>Bradyrhizobium</taxon>
    </lineage>
</organism>
<dbReference type="Gene3D" id="3.30.470.30">
    <property type="entry name" value="DNA ligase/mRNA capping enzyme"/>
    <property type="match status" value="1"/>
</dbReference>
<dbReference type="SUPFAM" id="SSF56091">
    <property type="entry name" value="DNA ligase/mRNA capping enzyme, catalytic domain"/>
    <property type="match status" value="1"/>
</dbReference>
<reference evidence="1 2" key="1">
    <citation type="submission" date="2019-06" db="EMBL/GenBank/DDBJ databases">
        <title>Genomic Encyclopedia of Type Strains, Phase IV (KMG-V): Genome sequencing to study the core and pangenomes of soil and plant-associated prokaryotes.</title>
        <authorList>
            <person name="Whitman W."/>
        </authorList>
    </citation>
    <scope>NUCLEOTIDE SEQUENCE [LARGE SCALE GENOMIC DNA]</scope>
    <source>
        <strain evidence="1 2">BR 510</strain>
    </source>
</reference>
<accession>A0A560E2Q6</accession>
<gene>
    <name evidence="1" type="ORF">FBZ96_10224</name>
</gene>
<protein>
    <submittedName>
        <fullName evidence="1">Uncharacterized protein</fullName>
    </submittedName>
</protein>
<dbReference type="AlphaFoldDB" id="A0A560E2Q6"/>
<dbReference type="Gene3D" id="3.30.1490.70">
    <property type="match status" value="1"/>
</dbReference>
<evidence type="ECO:0000313" key="1">
    <source>
        <dbReference type="EMBL" id="TWB03553.1"/>
    </source>
</evidence>
<keyword evidence="2" id="KW-1185">Reference proteome</keyword>
<dbReference type="Proteomes" id="UP000319949">
    <property type="component" value="Unassembled WGS sequence"/>
</dbReference>
<proteinExistence type="predicted"/>
<name>A0A560E2Q6_9BRAD</name>